<dbReference type="OrthoDB" id="114121at2157"/>
<feature type="domain" description="Cupin type-2" evidence="1">
    <location>
        <begin position="33"/>
        <end position="100"/>
    </location>
</feature>
<dbReference type="AlphaFoldDB" id="A0A0E3L844"/>
<dbReference type="HOGENOM" id="CLU_165492_0_0_2"/>
<dbReference type="GeneID" id="24859949"/>
<organism evidence="2 3">
    <name type="scientific">Methanosarcina siciliae T4/M</name>
    <dbReference type="NCBI Taxonomy" id="1434120"/>
    <lineage>
        <taxon>Archaea</taxon>
        <taxon>Methanobacteriati</taxon>
        <taxon>Methanobacteriota</taxon>
        <taxon>Stenosarchaea group</taxon>
        <taxon>Methanomicrobia</taxon>
        <taxon>Methanosarcinales</taxon>
        <taxon>Methanosarcinaceae</taxon>
        <taxon>Methanosarcina</taxon>
    </lineage>
</organism>
<dbReference type="PANTHER" id="PTHR40112">
    <property type="entry name" value="H2HPP ISOMERASE"/>
    <property type="match status" value="1"/>
</dbReference>
<dbReference type="Gene3D" id="2.60.120.10">
    <property type="entry name" value="Jelly Rolls"/>
    <property type="match status" value="1"/>
</dbReference>
<dbReference type="Pfam" id="PF07883">
    <property type="entry name" value="Cupin_2"/>
    <property type="match status" value="1"/>
</dbReference>
<dbReference type="SUPFAM" id="SSF51182">
    <property type="entry name" value="RmlC-like cupins"/>
    <property type="match status" value="1"/>
</dbReference>
<evidence type="ECO:0000313" key="2">
    <source>
        <dbReference type="EMBL" id="AKB27876.1"/>
    </source>
</evidence>
<dbReference type="Proteomes" id="UP000033111">
    <property type="component" value="Chromosome"/>
</dbReference>
<proteinExistence type="predicted"/>
<keyword evidence="3" id="KW-1185">Reference proteome</keyword>
<dbReference type="RefSeq" id="WP_048170846.1">
    <property type="nucleotide sequence ID" value="NZ_CP009506.1"/>
</dbReference>
<accession>A0A0E3L844</accession>
<dbReference type="EMBL" id="CP009506">
    <property type="protein sequence ID" value="AKB27876.1"/>
    <property type="molecule type" value="Genomic_DNA"/>
</dbReference>
<dbReference type="PANTHER" id="PTHR40112:SF1">
    <property type="entry name" value="H2HPP ISOMERASE"/>
    <property type="match status" value="1"/>
</dbReference>
<name>A0A0E3L844_9EURY</name>
<dbReference type="PATRIC" id="fig|1434120.4.peg.1472"/>
<reference evidence="2 3" key="1">
    <citation type="submission" date="2014-07" db="EMBL/GenBank/DDBJ databases">
        <title>Methanogenic archaea and the global carbon cycle.</title>
        <authorList>
            <person name="Henriksen J.R."/>
            <person name="Luke J."/>
            <person name="Reinhart S."/>
            <person name="Benedict M.N."/>
            <person name="Youngblut N.D."/>
            <person name="Metcalf M.E."/>
            <person name="Whitaker R.J."/>
            <person name="Metcalf W.W."/>
        </authorList>
    </citation>
    <scope>NUCLEOTIDE SEQUENCE [LARGE SCALE GENOMIC DNA]</scope>
    <source>
        <strain evidence="2 3">T4/M</strain>
    </source>
</reference>
<dbReference type="CDD" id="cd06984">
    <property type="entry name" value="cupin_Moth_1897"/>
    <property type="match status" value="1"/>
</dbReference>
<dbReference type="InterPro" id="IPR052535">
    <property type="entry name" value="Bacilysin_H2HPP_isomerase"/>
</dbReference>
<gene>
    <name evidence="2" type="ORF">MSSIT_1157</name>
</gene>
<dbReference type="InterPro" id="IPR013096">
    <property type="entry name" value="Cupin_2"/>
</dbReference>
<protein>
    <recommendedName>
        <fullName evidence="1">Cupin type-2 domain-containing protein</fullName>
    </recommendedName>
</protein>
<dbReference type="InterPro" id="IPR014710">
    <property type="entry name" value="RmlC-like_jellyroll"/>
</dbReference>
<dbReference type="InterPro" id="IPR011051">
    <property type="entry name" value="RmlC_Cupin_sf"/>
</dbReference>
<sequence length="112" mass="12758">MKVVEIESSPEKPNPHNVSVRMLYDTEHAQAVHIELKPGEVLKKHITPVDVFFYILEGRGVVEIGDEQEEVSRDMLIESPAKIPHRLLNPGDGIFRVLVVKVPRQTEQTRLL</sequence>
<evidence type="ECO:0000313" key="3">
    <source>
        <dbReference type="Proteomes" id="UP000033111"/>
    </source>
</evidence>
<evidence type="ECO:0000259" key="1">
    <source>
        <dbReference type="Pfam" id="PF07883"/>
    </source>
</evidence>
<dbReference type="KEGG" id="msw:MSSIT_1157"/>